<dbReference type="PROSITE" id="PS00435">
    <property type="entry name" value="PEROXIDASE_1"/>
    <property type="match status" value="1"/>
</dbReference>
<dbReference type="InterPro" id="IPR033905">
    <property type="entry name" value="Secretory_peroxidase"/>
</dbReference>
<feature type="active site" description="Proton acceptor" evidence="14">
    <location>
        <position position="83"/>
    </location>
</feature>
<feature type="disulfide bond" evidence="18">
    <location>
        <begin position="52"/>
        <end position="131"/>
    </location>
</feature>
<dbReference type="Pfam" id="PF00141">
    <property type="entry name" value="peroxidase"/>
    <property type="match status" value="1"/>
</dbReference>
<feature type="binding site" evidence="16">
    <location>
        <position position="87"/>
    </location>
    <ligand>
        <name>Ca(2+)</name>
        <dbReference type="ChEBI" id="CHEBI:29108"/>
        <label>1</label>
    </ligand>
</feature>
<dbReference type="GO" id="GO:0140825">
    <property type="term" value="F:lactoperoxidase activity"/>
    <property type="evidence" value="ECO:0007669"/>
    <property type="project" value="UniProtKB-EC"/>
</dbReference>
<dbReference type="Proteomes" id="UP000729402">
    <property type="component" value="Unassembled WGS sequence"/>
</dbReference>
<accession>A0A8J5VWQ1</accession>
<evidence type="ECO:0000256" key="6">
    <source>
        <dbReference type="ARBA" id="ARBA00022723"/>
    </source>
</evidence>
<evidence type="ECO:0000256" key="8">
    <source>
        <dbReference type="ARBA" id="ARBA00023002"/>
    </source>
</evidence>
<dbReference type="InterPro" id="IPR019793">
    <property type="entry name" value="Peroxidases_heam-ligand_BS"/>
</dbReference>
<dbReference type="CDD" id="cd00693">
    <property type="entry name" value="secretory_peroxidase"/>
    <property type="match status" value="1"/>
</dbReference>
<feature type="disulfide bond" evidence="18">
    <location>
        <begin position="137"/>
        <end position="329"/>
    </location>
</feature>
<proteinExistence type="inferred from homology"/>
<feature type="binding site" evidence="16">
    <location>
        <position position="257"/>
    </location>
    <ligand>
        <name>Ca(2+)</name>
        <dbReference type="ChEBI" id="CHEBI:29108"/>
        <label>2</label>
    </ligand>
</feature>
<evidence type="ECO:0000256" key="13">
    <source>
        <dbReference type="ARBA" id="ARBA00072322"/>
    </source>
</evidence>
<keyword evidence="12" id="KW-0376">Hydrogen peroxide</keyword>
<comment type="catalytic activity">
    <reaction evidence="1">
        <text>2 a phenolic donor + H2O2 = 2 a phenolic radical donor + 2 H2O</text>
        <dbReference type="Rhea" id="RHEA:56136"/>
        <dbReference type="ChEBI" id="CHEBI:15377"/>
        <dbReference type="ChEBI" id="CHEBI:16240"/>
        <dbReference type="ChEBI" id="CHEBI:139520"/>
        <dbReference type="ChEBI" id="CHEBI:139521"/>
        <dbReference type="EC" id="1.11.1.7"/>
    </reaction>
</comment>
<evidence type="ECO:0000259" key="19">
    <source>
        <dbReference type="PROSITE" id="PS50873"/>
    </source>
</evidence>
<feature type="binding site" description="axial binding residue" evidence="16">
    <location>
        <position position="208"/>
    </location>
    <ligand>
        <name>heme b</name>
        <dbReference type="ChEBI" id="CHEBI:60344"/>
    </ligand>
    <ligandPart>
        <name>Fe</name>
        <dbReference type="ChEBI" id="CHEBI:18248"/>
    </ligandPart>
</feature>
<gene>
    <name evidence="20" type="ORF">GUJ93_ZPchr0002g24463</name>
</gene>
<evidence type="ECO:0000256" key="2">
    <source>
        <dbReference type="ARBA" id="ARBA00006873"/>
    </source>
</evidence>
<evidence type="ECO:0000256" key="9">
    <source>
        <dbReference type="ARBA" id="ARBA00023004"/>
    </source>
</evidence>
<feature type="site" description="Transition state stabilizer" evidence="17">
    <location>
        <position position="79"/>
    </location>
</feature>
<feature type="disulfide bond" evidence="18">
    <location>
        <begin position="85"/>
        <end position="90"/>
    </location>
</feature>
<comment type="caution">
    <text evidence="20">The sequence shown here is derived from an EMBL/GenBank/DDBJ whole genome shotgun (WGS) entry which is preliminary data.</text>
</comment>
<evidence type="ECO:0000256" key="17">
    <source>
        <dbReference type="PIRSR" id="PIRSR600823-4"/>
    </source>
</evidence>
<feature type="binding site" evidence="16">
    <location>
        <position position="84"/>
    </location>
    <ligand>
        <name>Ca(2+)</name>
        <dbReference type="ChEBI" id="CHEBI:29108"/>
        <label>1</label>
    </ligand>
</feature>
<feature type="disulfide bond" evidence="18">
    <location>
        <begin position="215"/>
        <end position="243"/>
    </location>
</feature>
<dbReference type="EMBL" id="JAAALK010000287">
    <property type="protein sequence ID" value="KAG8060484.1"/>
    <property type="molecule type" value="Genomic_DNA"/>
</dbReference>
<keyword evidence="21" id="KW-1185">Reference proteome</keyword>
<feature type="binding site" evidence="16">
    <location>
        <position position="93"/>
    </location>
    <ligand>
        <name>Ca(2+)</name>
        <dbReference type="ChEBI" id="CHEBI:29108"/>
        <label>1</label>
    </ligand>
</feature>
<evidence type="ECO:0000256" key="5">
    <source>
        <dbReference type="ARBA" id="ARBA00022617"/>
    </source>
</evidence>
<feature type="binding site" evidence="16">
    <location>
        <position position="105"/>
    </location>
    <ligand>
        <name>Ca(2+)</name>
        <dbReference type="ChEBI" id="CHEBI:29108"/>
        <label>1</label>
    </ligand>
</feature>
<dbReference type="GO" id="GO:0020037">
    <property type="term" value="F:heme binding"/>
    <property type="evidence" value="ECO:0007669"/>
    <property type="project" value="InterPro"/>
</dbReference>
<dbReference type="GO" id="GO:0046872">
    <property type="term" value="F:metal ion binding"/>
    <property type="evidence" value="ECO:0007669"/>
    <property type="project" value="UniProtKB-KW"/>
</dbReference>
<evidence type="ECO:0000256" key="18">
    <source>
        <dbReference type="PIRSR" id="PIRSR600823-5"/>
    </source>
</evidence>
<sequence>MQLRQAMASTISAAAATSSHQYLRLVVVVAAVWLMLLSDGEALSLDYYVQRCPKAEAAVAAAVKQAMATDKTVPAALLRMHFHDCFVRGCDGSVLLDSTSNSRAEKDGPPNASLHAFYVVDNAKRAVEALCPGVVSCADILALAARDAVALSGGPSWPVPVGRRDGRVSLASETTALPGPTASFEQLKQAFHGRGLSTKDLVVLSGGHTLGFAHCSSFQNRIQPASVDPALRPSFAVALRRACPPNNTSSAAGSALDSTSATFDNAYYRMLLDGRGLLSSDEALLTHPKTRAFVSLYAASQGTFFRDFVESMLRMSALNNVAGEVRANCRRVNNH</sequence>
<dbReference type="OrthoDB" id="2113341at2759"/>
<evidence type="ECO:0000256" key="7">
    <source>
        <dbReference type="ARBA" id="ARBA00022837"/>
    </source>
</evidence>
<comment type="cofactor">
    <cofactor evidence="16">
        <name>Ca(2+)</name>
        <dbReference type="ChEBI" id="CHEBI:29108"/>
    </cofactor>
    <text evidence="16">Binds 2 calcium ions per subunit.</text>
</comment>
<dbReference type="AlphaFoldDB" id="A0A8J5VWQ1"/>
<dbReference type="GO" id="GO:0006979">
    <property type="term" value="P:response to oxidative stress"/>
    <property type="evidence" value="ECO:0007669"/>
    <property type="project" value="InterPro"/>
</dbReference>
<dbReference type="PANTHER" id="PTHR31235">
    <property type="entry name" value="PEROXIDASE 25-RELATED"/>
    <property type="match status" value="1"/>
</dbReference>
<keyword evidence="11" id="KW-0325">Glycoprotein</keyword>
<feature type="binding site" evidence="15">
    <location>
        <position position="178"/>
    </location>
    <ligand>
        <name>substrate</name>
    </ligand>
</feature>
<keyword evidence="10 18" id="KW-1015">Disulfide bond</keyword>
<evidence type="ECO:0000256" key="12">
    <source>
        <dbReference type="ARBA" id="ARBA00023324"/>
    </source>
</evidence>
<evidence type="ECO:0000256" key="16">
    <source>
        <dbReference type="PIRSR" id="PIRSR600823-3"/>
    </source>
</evidence>
<dbReference type="InterPro" id="IPR000823">
    <property type="entry name" value="Peroxidase_pln"/>
</dbReference>
<evidence type="ECO:0000256" key="4">
    <source>
        <dbReference type="ARBA" id="ARBA00022559"/>
    </source>
</evidence>
<dbReference type="PROSITE" id="PS50873">
    <property type="entry name" value="PEROXIDASE_4"/>
    <property type="match status" value="1"/>
</dbReference>
<feature type="binding site" evidence="16">
    <location>
        <position position="91"/>
    </location>
    <ligand>
        <name>Ca(2+)</name>
        <dbReference type="ChEBI" id="CHEBI:29108"/>
        <label>1</label>
    </ligand>
</feature>
<feature type="binding site" evidence="16">
    <location>
        <position position="209"/>
    </location>
    <ligand>
        <name>Ca(2+)</name>
        <dbReference type="ChEBI" id="CHEBI:29108"/>
        <label>2</label>
    </ligand>
</feature>
<comment type="similarity">
    <text evidence="2">Belongs to the peroxidase family. Ascorbate peroxidase subfamily.</text>
</comment>
<dbReference type="EC" id="1.11.1.7" evidence="3"/>
<dbReference type="InterPro" id="IPR002016">
    <property type="entry name" value="Haem_peroxidase"/>
</dbReference>
<keyword evidence="8" id="KW-0560">Oxidoreductase</keyword>
<dbReference type="FunFam" id="1.10.420.10:FF:000006">
    <property type="entry name" value="Peroxidase"/>
    <property type="match status" value="1"/>
</dbReference>
<protein>
    <recommendedName>
        <fullName evidence="13">Peroxidase 1</fullName>
        <ecNumber evidence="3">1.11.1.7</ecNumber>
    </recommendedName>
</protein>
<keyword evidence="9 16" id="KW-0408">Iron</keyword>
<keyword evidence="4" id="KW-0575">Peroxidase</keyword>
<keyword evidence="7 16" id="KW-0106">Calcium</keyword>
<evidence type="ECO:0000256" key="3">
    <source>
        <dbReference type="ARBA" id="ARBA00012313"/>
    </source>
</evidence>
<feature type="binding site" evidence="16">
    <location>
        <position position="264"/>
    </location>
    <ligand>
        <name>Ca(2+)</name>
        <dbReference type="ChEBI" id="CHEBI:29108"/>
        <label>2</label>
    </ligand>
</feature>
<keyword evidence="5" id="KW-0349">Heme</keyword>
<evidence type="ECO:0000313" key="20">
    <source>
        <dbReference type="EMBL" id="KAG8060484.1"/>
    </source>
</evidence>
<reference evidence="20" key="2">
    <citation type="submission" date="2021-02" db="EMBL/GenBank/DDBJ databases">
        <authorList>
            <person name="Kimball J.A."/>
            <person name="Haas M.W."/>
            <person name="Macchietto M."/>
            <person name="Kono T."/>
            <person name="Duquette J."/>
            <person name="Shao M."/>
        </authorList>
    </citation>
    <scope>NUCLEOTIDE SEQUENCE</scope>
    <source>
        <tissue evidence="20">Fresh leaf tissue</tissue>
    </source>
</reference>
<evidence type="ECO:0000256" key="10">
    <source>
        <dbReference type="ARBA" id="ARBA00023157"/>
    </source>
</evidence>
<evidence type="ECO:0000256" key="15">
    <source>
        <dbReference type="PIRSR" id="PIRSR600823-2"/>
    </source>
</evidence>
<evidence type="ECO:0000313" key="21">
    <source>
        <dbReference type="Proteomes" id="UP000729402"/>
    </source>
</evidence>
<dbReference type="GO" id="GO:0042744">
    <property type="term" value="P:hydrogen peroxide catabolic process"/>
    <property type="evidence" value="ECO:0007669"/>
    <property type="project" value="UniProtKB-KW"/>
</dbReference>
<reference evidence="20" key="1">
    <citation type="journal article" date="2021" name="bioRxiv">
        <title>Whole Genome Assembly and Annotation of Northern Wild Rice, Zizania palustris L., Supports a Whole Genome Duplication in the Zizania Genus.</title>
        <authorList>
            <person name="Haas M."/>
            <person name="Kono T."/>
            <person name="Macchietto M."/>
            <person name="Millas R."/>
            <person name="McGilp L."/>
            <person name="Shao M."/>
            <person name="Duquette J."/>
            <person name="Hirsch C.N."/>
            <person name="Kimball J."/>
        </authorList>
    </citation>
    <scope>NUCLEOTIDE SEQUENCE</scope>
    <source>
        <tissue evidence="20">Fresh leaf tissue</tissue>
    </source>
</reference>
<evidence type="ECO:0000256" key="11">
    <source>
        <dbReference type="ARBA" id="ARBA00023180"/>
    </source>
</evidence>
<feature type="binding site" evidence="16">
    <location>
        <position position="89"/>
    </location>
    <ligand>
        <name>Ca(2+)</name>
        <dbReference type="ChEBI" id="CHEBI:29108"/>
        <label>1</label>
    </ligand>
</feature>
<evidence type="ECO:0000256" key="14">
    <source>
        <dbReference type="PIRSR" id="PIRSR600823-1"/>
    </source>
</evidence>
<keyword evidence="6 16" id="KW-0479">Metal-binding</keyword>
<organism evidence="20 21">
    <name type="scientific">Zizania palustris</name>
    <name type="common">Northern wild rice</name>
    <dbReference type="NCBI Taxonomy" id="103762"/>
    <lineage>
        <taxon>Eukaryota</taxon>
        <taxon>Viridiplantae</taxon>
        <taxon>Streptophyta</taxon>
        <taxon>Embryophyta</taxon>
        <taxon>Tracheophyta</taxon>
        <taxon>Spermatophyta</taxon>
        <taxon>Magnoliopsida</taxon>
        <taxon>Liliopsida</taxon>
        <taxon>Poales</taxon>
        <taxon>Poaceae</taxon>
        <taxon>BOP clade</taxon>
        <taxon>Oryzoideae</taxon>
        <taxon>Oryzeae</taxon>
        <taxon>Zizaniinae</taxon>
        <taxon>Zizania</taxon>
    </lineage>
</organism>
<comment type="cofactor">
    <cofactor evidence="16">
        <name>heme b</name>
        <dbReference type="ChEBI" id="CHEBI:60344"/>
    </cofactor>
    <text evidence="16">Binds 1 heme b (iron(II)-protoporphyrin IX) group per subunit.</text>
</comment>
<name>A0A8J5VWQ1_ZIZPA</name>
<evidence type="ECO:0000256" key="1">
    <source>
        <dbReference type="ARBA" id="ARBA00000189"/>
    </source>
</evidence>
<feature type="domain" description="Plant heme peroxidase family profile" evidence="19">
    <location>
        <begin position="42"/>
        <end position="333"/>
    </location>
</feature>
<dbReference type="FunFam" id="1.10.520.10:FF:000001">
    <property type="entry name" value="Peroxidase"/>
    <property type="match status" value="1"/>
</dbReference>